<evidence type="ECO:0000313" key="1">
    <source>
        <dbReference type="EMBL" id="MEJ8661668.1"/>
    </source>
</evidence>
<comment type="caution">
    <text evidence="1">The sequence shown here is derived from an EMBL/GenBank/DDBJ whole genome shotgun (WGS) entry which is preliminary data.</text>
</comment>
<protein>
    <submittedName>
        <fullName evidence="1">Phage holin family protein</fullName>
    </submittedName>
</protein>
<name>A0ACC6QTW3_9ACTN</name>
<sequence>MDTNLSDQVAQVVRDAIADELRAQTRKQRRTAAFYTASGAAGLYAGAAVAACLVLLLDAVMPAWVAALLVGAALAGVAYVLKSAARKQSSPTAAIPPEAPPLPPRAPDIGQ</sequence>
<proteinExistence type="predicted"/>
<evidence type="ECO:0000313" key="2">
    <source>
        <dbReference type="Proteomes" id="UP001375539"/>
    </source>
</evidence>
<organism evidence="1 2">
    <name type="scientific">Streptomyces pratisoli</name>
    <dbReference type="NCBI Taxonomy" id="3139917"/>
    <lineage>
        <taxon>Bacteria</taxon>
        <taxon>Bacillati</taxon>
        <taxon>Actinomycetota</taxon>
        <taxon>Actinomycetes</taxon>
        <taxon>Kitasatosporales</taxon>
        <taxon>Streptomycetaceae</taxon>
        <taxon>Streptomyces</taxon>
    </lineage>
</organism>
<accession>A0ACC6QTW3</accession>
<reference evidence="1" key="1">
    <citation type="submission" date="2024-03" db="EMBL/GenBank/DDBJ databases">
        <title>Novel Streptomyces species of biotechnological and ecological value are a feature of Machair soil.</title>
        <authorList>
            <person name="Prole J.R."/>
            <person name="Goodfellow M."/>
            <person name="Allenby N."/>
            <person name="Ward A.C."/>
        </authorList>
    </citation>
    <scope>NUCLEOTIDE SEQUENCE</scope>
    <source>
        <strain evidence="1">MS1.AVA.4</strain>
    </source>
</reference>
<dbReference type="Proteomes" id="UP001375539">
    <property type="component" value="Unassembled WGS sequence"/>
</dbReference>
<dbReference type="EMBL" id="JBBKAI010000002">
    <property type="protein sequence ID" value="MEJ8661668.1"/>
    <property type="molecule type" value="Genomic_DNA"/>
</dbReference>
<gene>
    <name evidence="1" type="ORF">WKI58_35040</name>
</gene>
<keyword evidence="2" id="KW-1185">Reference proteome</keyword>